<feature type="transmembrane region" description="Helical" evidence="1">
    <location>
        <begin position="114"/>
        <end position="135"/>
    </location>
</feature>
<evidence type="ECO:0008006" key="4">
    <source>
        <dbReference type="Google" id="ProtNLM"/>
    </source>
</evidence>
<accession>A0A0G0TMI6</accession>
<proteinExistence type="predicted"/>
<dbReference type="Proteomes" id="UP000034292">
    <property type="component" value="Unassembled WGS sequence"/>
</dbReference>
<keyword evidence="1" id="KW-0812">Transmembrane</keyword>
<keyword evidence="1" id="KW-1133">Transmembrane helix</keyword>
<dbReference type="AlphaFoldDB" id="A0A0G0TMI6"/>
<gene>
    <name evidence="2" type="ORF">UU23_C0002G0010</name>
</gene>
<dbReference type="EMBL" id="LBZV01000002">
    <property type="protein sequence ID" value="KKR78183.1"/>
    <property type="molecule type" value="Genomic_DNA"/>
</dbReference>
<evidence type="ECO:0000313" key="2">
    <source>
        <dbReference type="EMBL" id="KKR78183.1"/>
    </source>
</evidence>
<comment type="caution">
    <text evidence="2">The sequence shown here is derived from an EMBL/GenBank/DDBJ whole genome shotgun (WGS) entry which is preliminary data.</text>
</comment>
<sequence length="142" mass="16110">MKIGKAVSVAPLEQKSTNQAPKFEISHEVRTSLVSDKGILWAFIVSLFFIFSQIAVIGLYFRNLPPEIPIFYSKTWGENMLGQSIFIWILPAIAVSFVAFNFLVYFVFFRNNKFLARVLFVSNAVIGFTTFWGAMKIVTLLA</sequence>
<protein>
    <recommendedName>
        <fullName evidence="4">DUF1648 domain-containing protein</fullName>
    </recommendedName>
</protein>
<name>A0A0G0TMI6_9BACT</name>
<feature type="transmembrane region" description="Helical" evidence="1">
    <location>
        <begin position="39"/>
        <end position="61"/>
    </location>
</feature>
<feature type="transmembrane region" description="Helical" evidence="1">
    <location>
        <begin position="81"/>
        <end position="107"/>
    </location>
</feature>
<evidence type="ECO:0000256" key="1">
    <source>
        <dbReference type="SAM" id="Phobius"/>
    </source>
</evidence>
<reference evidence="2 3" key="1">
    <citation type="journal article" date="2015" name="Nature">
        <title>rRNA introns, odd ribosomes, and small enigmatic genomes across a large radiation of phyla.</title>
        <authorList>
            <person name="Brown C.T."/>
            <person name="Hug L.A."/>
            <person name="Thomas B.C."/>
            <person name="Sharon I."/>
            <person name="Castelle C.J."/>
            <person name="Singh A."/>
            <person name="Wilkins M.J."/>
            <person name="Williams K.H."/>
            <person name="Banfield J.F."/>
        </authorList>
    </citation>
    <scope>NUCLEOTIDE SEQUENCE [LARGE SCALE GENOMIC DNA]</scope>
</reference>
<organism evidence="2 3">
    <name type="scientific">Candidatus Curtissbacteria bacterium GW2011_GWA1_40_9</name>
    <dbReference type="NCBI Taxonomy" id="1618408"/>
    <lineage>
        <taxon>Bacteria</taxon>
        <taxon>Candidatus Curtissiibacteriota</taxon>
    </lineage>
</organism>
<dbReference type="STRING" id="1618408.UU23_C0002G0010"/>
<keyword evidence="1" id="KW-0472">Membrane</keyword>
<evidence type="ECO:0000313" key="3">
    <source>
        <dbReference type="Proteomes" id="UP000034292"/>
    </source>
</evidence>